<evidence type="ECO:0000256" key="4">
    <source>
        <dbReference type="PROSITE-ProRule" id="PRU00169"/>
    </source>
</evidence>
<dbReference type="CDD" id="cd12914">
    <property type="entry name" value="PDC1_DGC_like"/>
    <property type="match status" value="1"/>
</dbReference>
<dbReference type="InterPro" id="IPR008207">
    <property type="entry name" value="Sig_transdc_His_kin_Hpt_dom"/>
</dbReference>
<keyword evidence="1 4" id="KW-0597">Phosphoprotein</keyword>
<organism evidence="10 11">
    <name type="scientific">Stella humosa</name>
    <dbReference type="NCBI Taxonomy" id="94"/>
    <lineage>
        <taxon>Bacteria</taxon>
        <taxon>Pseudomonadati</taxon>
        <taxon>Pseudomonadota</taxon>
        <taxon>Alphaproteobacteria</taxon>
        <taxon>Rhodospirillales</taxon>
        <taxon>Stellaceae</taxon>
        <taxon>Stella</taxon>
    </lineage>
</organism>
<feature type="transmembrane region" description="Helical" evidence="6">
    <location>
        <begin position="43"/>
        <end position="66"/>
    </location>
</feature>
<sequence>MSGRDRAGMAKLSYIPAMRATGGAGADGPDGNAVTGTRGLPGLAAWIGLGLGLLVIAITTLTIAIVEQTMIRRADRQALAVVESKADTLARLLERGMYERWRELRLFARTVGEDLSAGPAVAEDPQWLDRLRGGLDRMQVSYPLYSWLGFVRSDGILIASSIRRFEGSSVRDRDWFEKSQDRPFLGDVRDAGVIAAEVKRHSDDPVRFIDIAAPIRRDDGSSAGIIAAHLNWDWAADIMRLLPDRVDAQSAEAIIARRDGLIIAGPQALRNTKLPPAVLAAMPAAGRVDQQPAATRLEWPGTGRAYYVGAAPLAHSDEYPSPQWIAVARWSSEAAHAETGAWRWRAFLLAVPIFLALLLPLMLVVRWLVRGLGELTRAARAAAEGQPWALAAGRPRARELASLLGAVDRLVSQQASQLDRLTAANRDLEQRVTERTRQLRGALAAQVEAGPATAGATAGRGPFLTAVGQEIRPAMEAIAGIAQAILRDSPDPEARAQARRLLDTADALQPVLDDTADLSRIDAGQVPVTPRPFRLSDLVERCIGTARPLADAKGVTLAATIDPAVPDALSADRQRMQQIVTSLLTGLVRQTAAARVRLTVSIEAAAGTRLDLRFEVSDMADGAQPGRAPAGEGNLGLVLAQGLAGALGGRLDARMAQAGGGTAIACILPVSAGPADARPAETAAERPGLRILLVDDVAINRATLAALLDTGQNVLDEAGDGEDAVRLAAEGGYDLILMDRFMPGMDGLEATRRIRALPGPAGRTPIHGLTGAAAGSDLATCLAAGMDGVMAKPVRPDALQALLASLTAAAAAVPTPDPAPDLQAADRLRRSLGEAAFTGLQRQFSTFAHETAAALAAAVVADDTDEIVRVAHMIAGTSGSFGHPSLSQEAHALQRAARAGQPAADIREGGRRLARSTAEAARRVEAALATPA</sequence>
<dbReference type="PROSITE" id="PS50110">
    <property type="entry name" value="RESPONSE_REGULATORY"/>
    <property type="match status" value="1"/>
</dbReference>
<dbReference type="SUPFAM" id="SSF47384">
    <property type="entry name" value="Homodimeric domain of signal transducing histidine kinase"/>
    <property type="match status" value="1"/>
</dbReference>
<evidence type="ECO:0000256" key="2">
    <source>
        <dbReference type="ARBA" id="ARBA00023012"/>
    </source>
</evidence>
<dbReference type="InterPro" id="IPR001789">
    <property type="entry name" value="Sig_transdc_resp-reg_receiver"/>
</dbReference>
<keyword evidence="2" id="KW-0902">Two-component regulatory system</keyword>
<dbReference type="Pfam" id="PF01627">
    <property type="entry name" value="Hpt"/>
    <property type="match status" value="1"/>
</dbReference>
<dbReference type="Gene3D" id="3.40.50.2300">
    <property type="match status" value="1"/>
</dbReference>
<evidence type="ECO:0000259" key="8">
    <source>
        <dbReference type="PROSITE" id="PS50110"/>
    </source>
</evidence>
<dbReference type="InterPro" id="IPR011006">
    <property type="entry name" value="CheY-like_superfamily"/>
</dbReference>
<evidence type="ECO:0000313" key="10">
    <source>
        <dbReference type="EMBL" id="ROP84413.1"/>
    </source>
</evidence>
<keyword evidence="6" id="KW-0812">Transmembrane</keyword>
<feature type="domain" description="Response regulatory" evidence="8">
    <location>
        <begin position="690"/>
        <end position="807"/>
    </location>
</feature>
<feature type="coiled-coil region" evidence="5">
    <location>
        <begin position="411"/>
        <end position="438"/>
    </location>
</feature>
<dbReference type="GO" id="GO:0005886">
    <property type="term" value="C:plasma membrane"/>
    <property type="evidence" value="ECO:0007669"/>
    <property type="project" value="UniProtKB-SubCell"/>
</dbReference>
<dbReference type="GO" id="GO:0005524">
    <property type="term" value="F:ATP binding"/>
    <property type="evidence" value="ECO:0007669"/>
    <property type="project" value="UniProtKB-KW"/>
</dbReference>
<name>A0A3N1KRB5_9PROT</name>
<dbReference type="Gene3D" id="1.20.120.160">
    <property type="entry name" value="HPT domain"/>
    <property type="match status" value="1"/>
</dbReference>
<dbReference type="Gene3D" id="3.30.565.10">
    <property type="entry name" value="Histidine kinase-like ATPase, C-terminal domain"/>
    <property type="match status" value="1"/>
</dbReference>
<feature type="domain" description="Histidine kinase" evidence="7">
    <location>
        <begin position="466"/>
        <end position="672"/>
    </location>
</feature>
<dbReference type="GO" id="GO:0000155">
    <property type="term" value="F:phosphorelay sensor kinase activity"/>
    <property type="evidence" value="ECO:0007669"/>
    <property type="project" value="InterPro"/>
</dbReference>
<dbReference type="PANTHER" id="PTHR45339:SF5">
    <property type="entry name" value="HISTIDINE KINASE"/>
    <property type="match status" value="1"/>
</dbReference>
<dbReference type="Proteomes" id="UP000278222">
    <property type="component" value="Unassembled WGS sequence"/>
</dbReference>
<evidence type="ECO:0000259" key="9">
    <source>
        <dbReference type="PROSITE" id="PS50894"/>
    </source>
</evidence>
<evidence type="ECO:0000259" key="7">
    <source>
        <dbReference type="PROSITE" id="PS50109"/>
    </source>
</evidence>
<keyword evidence="10" id="KW-0418">Kinase</keyword>
<dbReference type="PROSITE" id="PS50109">
    <property type="entry name" value="HIS_KIN"/>
    <property type="match status" value="1"/>
</dbReference>
<keyword evidence="11" id="KW-1185">Reference proteome</keyword>
<feature type="transmembrane region" description="Helical" evidence="6">
    <location>
        <begin position="346"/>
        <end position="369"/>
    </location>
</feature>
<keyword evidence="10" id="KW-0808">Transferase</keyword>
<dbReference type="SUPFAM" id="SSF47226">
    <property type="entry name" value="Histidine-containing phosphotransfer domain, HPT domain"/>
    <property type="match status" value="1"/>
</dbReference>
<dbReference type="EMBL" id="RJKX01000015">
    <property type="protein sequence ID" value="ROP84413.1"/>
    <property type="molecule type" value="Genomic_DNA"/>
</dbReference>
<dbReference type="PANTHER" id="PTHR45339">
    <property type="entry name" value="HYBRID SIGNAL TRANSDUCTION HISTIDINE KINASE J"/>
    <property type="match status" value="1"/>
</dbReference>
<feature type="modified residue" description="Phosphohistidine" evidence="3">
    <location>
        <position position="872"/>
    </location>
</feature>
<dbReference type="CDD" id="cd17546">
    <property type="entry name" value="REC_hyHK_CKI1_RcsC-like"/>
    <property type="match status" value="1"/>
</dbReference>
<feature type="modified residue" description="4-aspartylphosphate" evidence="4">
    <location>
        <position position="739"/>
    </location>
</feature>
<protein>
    <submittedName>
        <fullName evidence="10">Signal transduction histidine kinase</fullName>
    </submittedName>
</protein>
<dbReference type="SMART" id="SM00073">
    <property type="entry name" value="HPT"/>
    <property type="match status" value="1"/>
</dbReference>
<feature type="domain" description="HPt" evidence="9">
    <location>
        <begin position="833"/>
        <end position="931"/>
    </location>
</feature>
<gene>
    <name evidence="10" type="ORF">EDC65_3765</name>
</gene>
<dbReference type="SMART" id="SM00448">
    <property type="entry name" value="REC"/>
    <property type="match status" value="1"/>
</dbReference>
<proteinExistence type="predicted"/>
<evidence type="ECO:0000256" key="5">
    <source>
        <dbReference type="SAM" id="Coils"/>
    </source>
</evidence>
<dbReference type="InterPro" id="IPR036890">
    <property type="entry name" value="HATPase_C_sf"/>
</dbReference>
<comment type="caution">
    <text evidence="10">The sequence shown here is derived from an EMBL/GenBank/DDBJ whole genome shotgun (WGS) entry which is preliminary data.</text>
</comment>
<evidence type="ECO:0000256" key="1">
    <source>
        <dbReference type="ARBA" id="ARBA00022553"/>
    </source>
</evidence>
<dbReference type="Pfam" id="PF00072">
    <property type="entry name" value="Response_reg"/>
    <property type="match status" value="1"/>
</dbReference>
<dbReference type="InterPro" id="IPR005467">
    <property type="entry name" value="His_kinase_dom"/>
</dbReference>
<keyword evidence="6" id="KW-1133">Transmembrane helix</keyword>
<dbReference type="OrthoDB" id="9801651at2"/>
<keyword evidence="6" id="KW-0472">Membrane</keyword>
<dbReference type="PROSITE" id="PS50894">
    <property type="entry name" value="HPT"/>
    <property type="match status" value="1"/>
</dbReference>
<dbReference type="InterPro" id="IPR036641">
    <property type="entry name" value="HPT_dom_sf"/>
</dbReference>
<dbReference type="Gene3D" id="1.10.287.130">
    <property type="match status" value="1"/>
</dbReference>
<evidence type="ECO:0000256" key="3">
    <source>
        <dbReference type="PROSITE-ProRule" id="PRU00110"/>
    </source>
</evidence>
<evidence type="ECO:0000256" key="6">
    <source>
        <dbReference type="SAM" id="Phobius"/>
    </source>
</evidence>
<dbReference type="AlphaFoldDB" id="A0A3N1KRB5"/>
<reference evidence="10 11" key="1">
    <citation type="submission" date="2018-11" db="EMBL/GenBank/DDBJ databases">
        <title>Genomic Encyclopedia of Type Strains, Phase IV (KMG-IV): sequencing the most valuable type-strain genomes for metagenomic binning, comparative biology and taxonomic classification.</title>
        <authorList>
            <person name="Goeker M."/>
        </authorList>
    </citation>
    <scope>NUCLEOTIDE SEQUENCE [LARGE SCALE GENOMIC DNA]</scope>
    <source>
        <strain evidence="10 11">DSM 5900</strain>
    </source>
</reference>
<dbReference type="Gene3D" id="3.30.450.20">
    <property type="entry name" value="PAS domain"/>
    <property type="match status" value="1"/>
</dbReference>
<evidence type="ECO:0000313" key="11">
    <source>
        <dbReference type="Proteomes" id="UP000278222"/>
    </source>
</evidence>
<accession>A0A3N1KRB5</accession>
<keyword evidence="5" id="KW-0175">Coiled coil</keyword>
<dbReference type="SUPFAM" id="SSF55874">
    <property type="entry name" value="ATPase domain of HSP90 chaperone/DNA topoisomerase II/histidine kinase"/>
    <property type="match status" value="1"/>
</dbReference>
<dbReference type="SUPFAM" id="SSF52172">
    <property type="entry name" value="CheY-like"/>
    <property type="match status" value="1"/>
</dbReference>
<dbReference type="InterPro" id="IPR036097">
    <property type="entry name" value="HisK_dim/P_sf"/>
</dbReference>